<dbReference type="OrthoDB" id="263893at2759"/>
<dbReference type="Pfam" id="PF06645">
    <property type="entry name" value="SPC12"/>
    <property type="match status" value="1"/>
</dbReference>
<dbReference type="InterPro" id="IPR009542">
    <property type="entry name" value="Spc1/SPCS1"/>
</dbReference>
<protein>
    <recommendedName>
        <fullName evidence="3">Signal peptidase complex subunit 1</fullName>
    </recommendedName>
</protein>
<evidence type="ECO:0000256" key="9">
    <source>
        <dbReference type="SAM" id="Phobius"/>
    </source>
</evidence>
<accession>A0A1Y1UZL2</accession>
<dbReference type="STRING" id="1754191.A0A1Y1UZL2"/>
<comment type="function">
    <text evidence="8">Component of the signal peptidase complex (SPC) which catalyzes the cleavage of N-terminal signal sequences from nascent proteins as they are translocated into the lumen of the endoplasmic reticulum. Dispensable for SPC enzymatic activity.</text>
</comment>
<feature type="transmembrane region" description="Helical" evidence="9">
    <location>
        <begin position="47"/>
        <end position="66"/>
    </location>
</feature>
<reference evidence="10 11" key="1">
    <citation type="submission" date="2016-08" db="EMBL/GenBank/DDBJ databases">
        <title>Genomes of anaerobic fungi encode conserved fungal cellulosomes for biomass hydrolysis.</title>
        <authorList>
            <consortium name="DOE Joint Genome Institute"/>
            <person name="Haitjema C.H."/>
            <person name="Gilmore S.P."/>
            <person name="Henske J.K."/>
            <person name="Solomon K.V."/>
            <person name="De Groot R."/>
            <person name="Kuo A."/>
            <person name="Mondo S.J."/>
            <person name="Salamov A.A."/>
            <person name="Labutti K."/>
            <person name="Zhao Z."/>
            <person name="Chiniquy J."/>
            <person name="Barry K."/>
            <person name="Brewer H.M."/>
            <person name="Purvine S.O."/>
            <person name="Wright A.T."/>
            <person name="Boxma B."/>
            <person name="Van Alen T."/>
            <person name="Hackstein J.H."/>
            <person name="Baker S.E."/>
            <person name="Grigoriev I.V."/>
            <person name="O'Malley M.A."/>
        </authorList>
    </citation>
    <scope>NUCLEOTIDE SEQUENCE [LARGE SCALE GENOMIC DNA]</scope>
    <source>
        <strain evidence="11">finn</strain>
    </source>
</reference>
<evidence type="ECO:0000256" key="2">
    <source>
        <dbReference type="ARBA" id="ARBA00005245"/>
    </source>
</evidence>
<keyword evidence="4 9" id="KW-0812">Transmembrane</keyword>
<dbReference type="PANTHER" id="PTHR13202">
    <property type="entry name" value="MICROSOMAL SIGNAL PEPTIDASE 12 KDA SUBUNIT"/>
    <property type="match status" value="1"/>
</dbReference>
<comment type="caution">
    <text evidence="10">The sequence shown here is derived from an EMBL/GenBank/DDBJ whole genome shotgun (WGS) entry which is preliminary data.</text>
</comment>
<dbReference type="GO" id="GO:0006465">
    <property type="term" value="P:signal peptide processing"/>
    <property type="evidence" value="ECO:0007669"/>
    <property type="project" value="InterPro"/>
</dbReference>
<sequence length="90" mass="10204">MALIKDDIDFEGQKLTEKLMQIILIVFGIISFTVGFCLKSVSISCKIMAVGIIVTALVILPPWPFYCKNPIKFLPVEKKEENEEKEKKSN</sequence>
<dbReference type="GO" id="GO:0005787">
    <property type="term" value="C:signal peptidase complex"/>
    <property type="evidence" value="ECO:0007669"/>
    <property type="project" value="InterPro"/>
</dbReference>
<evidence type="ECO:0000313" key="10">
    <source>
        <dbReference type="EMBL" id="ORX44173.1"/>
    </source>
</evidence>
<proteinExistence type="inferred from homology"/>
<dbReference type="Proteomes" id="UP000193719">
    <property type="component" value="Unassembled WGS sequence"/>
</dbReference>
<keyword evidence="7 9" id="KW-0472">Membrane</keyword>
<comment type="subcellular location">
    <subcellularLocation>
        <location evidence="1">Endoplasmic reticulum membrane</location>
        <topology evidence="1">Multi-pass membrane protein</topology>
    </subcellularLocation>
</comment>
<dbReference type="GO" id="GO:0045047">
    <property type="term" value="P:protein targeting to ER"/>
    <property type="evidence" value="ECO:0007669"/>
    <property type="project" value="TreeGrafter"/>
</dbReference>
<dbReference type="EMBL" id="MCFH01000047">
    <property type="protein sequence ID" value="ORX44173.1"/>
    <property type="molecule type" value="Genomic_DNA"/>
</dbReference>
<keyword evidence="6 9" id="KW-1133">Transmembrane helix</keyword>
<dbReference type="AlphaFoldDB" id="A0A1Y1UZL2"/>
<evidence type="ECO:0000256" key="1">
    <source>
        <dbReference type="ARBA" id="ARBA00004477"/>
    </source>
</evidence>
<gene>
    <name evidence="10" type="ORF">BCR36DRAFT_360141</name>
</gene>
<evidence type="ECO:0000256" key="6">
    <source>
        <dbReference type="ARBA" id="ARBA00022989"/>
    </source>
</evidence>
<evidence type="ECO:0000256" key="4">
    <source>
        <dbReference type="ARBA" id="ARBA00022692"/>
    </source>
</evidence>
<evidence type="ECO:0000256" key="8">
    <source>
        <dbReference type="ARBA" id="ARBA00045204"/>
    </source>
</evidence>
<dbReference type="PANTHER" id="PTHR13202:SF0">
    <property type="entry name" value="SIGNAL PEPTIDASE COMPLEX SUBUNIT 1"/>
    <property type="match status" value="1"/>
</dbReference>
<evidence type="ECO:0000256" key="5">
    <source>
        <dbReference type="ARBA" id="ARBA00022824"/>
    </source>
</evidence>
<keyword evidence="5" id="KW-0256">Endoplasmic reticulum</keyword>
<organism evidence="10 11">
    <name type="scientific">Piromyces finnis</name>
    <dbReference type="NCBI Taxonomy" id="1754191"/>
    <lineage>
        <taxon>Eukaryota</taxon>
        <taxon>Fungi</taxon>
        <taxon>Fungi incertae sedis</taxon>
        <taxon>Chytridiomycota</taxon>
        <taxon>Chytridiomycota incertae sedis</taxon>
        <taxon>Neocallimastigomycetes</taxon>
        <taxon>Neocallimastigales</taxon>
        <taxon>Neocallimastigaceae</taxon>
        <taxon>Piromyces</taxon>
    </lineage>
</organism>
<comment type="similarity">
    <text evidence="2">Belongs to the SPCS1 family.</text>
</comment>
<reference evidence="10 11" key="2">
    <citation type="submission" date="2016-08" db="EMBL/GenBank/DDBJ databases">
        <title>Pervasive Adenine N6-methylation of Active Genes in Fungi.</title>
        <authorList>
            <consortium name="DOE Joint Genome Institute"/>
            <person name="Mondo S.J."/>
            <person name="Dannebaum R.O."/>
            <person name="Kuo R.C."/>
            <person name="Labutti K."/>
            <person name="Haridas S."/>
            <person name="Kuo A."/>
            <person name="Salamov A."/>
            <person name="Ahrendt S.R."/>
            <person name="Lipzen A."/>
            <person name="Sullivan W."/>
            <person name="Andreopoulos W.B."/>
            <person name="Clum A."/>
            <person name="Lindquist E."/>
            <person name="Daum C."/>
            <person name="Ramamoorthy G.K."/>
            <person name="Gryganskyi A."/>
            <person name="Culley D."/>
            <person name="Magnuson J.K."/>
            <person name="James T.Y."/>
            <person name="O'Malley M.A."/>
            <person name="Stajich J.E."/>
            <person name="Spatafora J.W."/>
            <person name="Visel A."/>
            <person name="Grigoriev I.V."/>
        </authorList>
    </citation>
    <scope>NUCLEOTIDE SEQUENCE [LARGE SCALE GENOMIC DNA]</scope>
    <source>
        <strain evidence="11">finn</strain>
    </source>
</reference>
<evidence type="ECO:0000313" key="11">
    <source>
        <dbReference type="Proteomes" id="UP000193719"/>
    </source>
</evidence>
<feature type="transmembrane region" description="Helical" evidence="9">
    <location>
        <begin position="19"/>
        <end position="38"/>
    </location>
</feature>
<keyword evidence="11" id="KW-1185">Reference proteome</keyword>
<evidence type="ECO:0000256" key="7">
    <source>
        <dbReference type="ARBA" id="ARBA00023136"/>
    </source>
</evidence>
<name>A0A1Y1UZL2_9FUNG</name>
<evidence type="ECO:0000256" key="3">
    <source>
        <dbReference type="ARBA" id="ARBA00017059"/>
    </source>
</evidence>